<gene>
    <name evidence="1" type="ORF">GCM10009107_27470</name>
</gene>
<name>A0ABN1K2E5_9BURK</name>
<dbReference type="EMBL" id="BAAAEW010000016">
    <property type="protein sequence ID" value="GAA0752991.1"/>
    <property type="molecule type" value="Genomic_DNA"/>
</dbReference>
<comment type="caution">
    <text evidence="1">The sequence shown here is derived from an EMBL/GenBank/DDBJ whole genome shotgun (WGS) entry which is preliminary data.</text>
</comment>
<organism evidence="1 2">
    <name type="scientific">Ideonella azotifigens</name>
    <dbReference type="NCBI Taxonomy" id="513160"/>
    <lineage>
        <taxon>Bacteria</taxon>
        <taxon>Pseudomonadati</taxon>
        <taxon>Pseudomonadota</taxon>
        <taxon>Betaproteobacteria</taxon>
        <taxon>Burkholderiales</taxon>
        <taxon>Sphaerotilaceae</taxon>
        <taxon>Ideonella</taxon>
    </lineage>
</organism>
<sequence length="151" mass="15961">MRSLPRNSPQAAARLVALVIISDGHACRSEFDGLAALHAERRLGLAPGALPMVLHQLCEDLLAHAPGSAGLAQAVDETMLQALLDEVDDPALQRLVFELSMAATRADGHAAEGELSVLGSMIVRWGLFEASEAQSKQQLVARAEHLAQAPA</sequence>
<evidence type="ECO:0000313" key="2">
    <source>
        <dbReference type="Proteomes" id="UP001500279"/>
    </source>
</evidence>
<dbReference type="RefSeq" id="WP_141287329.1">
    <property type="nucleotide sequence ID" value="NZ_BAAAEW010000016.1"/>
</dbReference>
<reference evidence="1 2" key="1">
    <citation type="journal article" date="2019" name="Int. J. Syst. Evol. Microbiol.">
        <title>The Global Catalogue of Microorganisms (GCM) 10K type strain sequencing project: providing services to taxonomists for standard genome sequencing and annotation.</title>
        <authorList>
            <consortium name="The Broad Institute Genomics Platform"/>
            <consortium name="The Broad Institute Genome Sequencing Center for Infectious Disease"/>
            <person name="Wu L."/>
            <person name="Ma J."/>
        </authorList>
    </citation>
    <scope>NUCLEOTIDE SEQUENCE [LARGE SCALE GENOMIC DNA]</scope>
    <source>
        <strain evidence="1 2">JCM 15503</strain>
    </source>
</reference>
<proteinExistence type="predicted"/>
<dbReference type="SUPFAM" id="SSF158682">
    <property type="entry name" value="TerB-like"/>
    <property type="match status" value="1"/>
</dbReference>
<dbReference type="Gene3D" id="1.10.3680.10">
    <property type="entry name" value="TerB-like"/>
    <property type="match status" value="1"/>
</dbReference>
<dbReference type="Proteomes" id="UP001500279">
    <property type="component" value="Unassembled WGS sequence"/>
</dbReference>
<evidence type="ECO:0000313" key="1">
    <source>
        <dbReference type="EMBL" id="GAA0752991.1"/>
    </source>
</evidence>
<evidence type="ECO:0008006" key="3">
    <source>
        <dbReference type="Google" id="ProtNLM"/>
    </source>
</evidence>
<keyword evidence="2" id="KW-1185">Reference proteome</keyword>
<accession>A0ABN1K2E5</accession>
<protein>
    <recommendedName>
        <fullName evidence="3">TerB family tellurite resistance protein</fullName>
    </recommendedName>
</protein>
<dbReference type="InterPro" id="IPR029024">
    <property type="entry name" value="TerB-like"/>
</dbReference>